<organism evidence="1 2">
    <name type="scientific">Staphylococcus phage tp310-1</name>
    <dbReference type="NCBI Taxonomy" id="445515"/>
    <lineage>
        <taxon>Viruses</taxon>
        <taxon>Duplodnaviria</taxon>
        <taxon>Heunggongvirae</taxon>
        <taxon>Uroviricota</taxon>
        <taxon>Caudoviricetes</taxon>
        <taxon>Bronfenbrennervirinae</taxon>
        <taxon>Peeveelvirus</taxon>
        <taxon>Peeveelvirus tp3101</taxon>
    </lineage>
</organism>
<protein>
    <submittedName>
        <fullName evidence="1">Uncharacterized protein</fullName>
    </submittedName>
</protein>
<dbReference type="Proteomes" id="UP000201674">
    <property type="component" value="Segment"/>
</dbReference>
<proteinExistence type="predicted"/>
<reference evidence="1 2" key="1">
    <citation type="submission" date="2007-02" db="EMBL/GenBank/DDBJ databases">
        <title>Prophages in Staphylococcus aureus strain spa-310 (MLST ST 22).</title>
        <authorList>
            <person name="Reichholf U."/>
            <person name="Melzl H."/>
            <person name="Patten A."/>
            <person name="Aichinger C."/>
            <person name="Prabha C."/>
            <person name="Irtenkauf C."/>
            <person name="Reischl U."/>
            <person name="Lehn N."/>
            <person name="Linde H.-J."/>
        </authorList>
    </citation>
    <scope>NUCLEOTIDE SEQUENCE [LARGE SCALE GENOMIC DNA]</scope>
</reference>
<dbReference type="EMBL" id="EF462197">
    <property type="protein sequence ID" value="ABS87453.1"/>
    <property type="molecule type" value="Genomic_DNA"/>
</dbReference>
<evidence type="ECO:0000313" key="2">
    <source>
        <dbReference type="Proteomes" id="UP000201674"/>
    </source>
</evidence>
<dbReference type="KEGG" id="vg:5525351"/>
<dbReference type="GeneID" id="5525351"/>
<evidence type="ECO:0000313" key="1">
    <source>
        <dbReference type="EMBL" id="ABS87453.1"/>
    </source>
</evidence>
<name>A7TWD6_9CAUD</name>
<dbReference type="RefSeq" id="YP_001429886.1">
    <property type="nucleotide sequence ID" value="NC_009761.3"/>
</dbReference>
<sequence length="25" mass="3282">MQQSYTFKYIKRDCPKRYRWNNNQI</sequence>
<keyword evidence="2" id="KW-1185">Reference proteome</keyword>
<accession>A7TWD6</accession>